<dbReference type="InterPro" id="IPR014408">
    <property type="entry name" value="dGMP_Pdiesterase_EAL/HD-GYP"/>
</dbReference>
<organism evidence="3 4">
    <name type="scientific">Allopseudospirillum japonicum</name>
    <dbReference type="NCBI Taxonomy" id="64971"/>
    <lineage>
        <taxon>Bacteria</taxon>
        <taxon>Pseudomonadati</taxon>
        <taxon>Pseudomonadota</taxon>
        <taxon>Gammaproteobacteria</taxon>
        <taxon>Oceanospirillales</taxon>
        <taxon>Oceanospirillaceae</taxon>
        <taxon>Allopseudospirillum</taxon>
    </lineage>
</organism>
<dbReference type="Proteomes" id="UP000242999">
    <property type="component" value="Unassembled WGS sequence"/>
</dbReference>
<dbReference type="InterPro" id="IPR052340">
    <property type="entry name" value="RNase_Y/CdgJ"/>
</dbReference>
<dbReference type="STRING" id="64971.SAMN05421831_10582"/>
<dbReference type="InterPro" id="IPR001633">
    <property type="entry name" value="EAL_dom"/>
</dbReference>
<dbReference type="OrthoDB" id="9804751at2"/>
<dbReference type="CDD" id="cd01948">
    <property type="entry name" value="EAL"/>
    <property type="match status" value="1"/>
</dbReference>
<dbReference type="PROSITE" id="PS50883">
    <property type="entry name" value="EAL"/>
    <property type="match status" value="1"/>
</dbReference>
<feature type="domain" description="HDOD" evidence="2">
    <location>
        <begin position="218"/>
        <end position="403"/>
    </location>
</feature>
<dbReference type="InterPro" id="IPR013976">
    <property type="entry name" value="HDOD"/>
</dbReference>
<dbReference type="Pfam" id="PF08668">
    <property type="entry name" value="HDOD"/>
    <property type="match status" value="1"/>
</dbReference>
<evidence type="ECO:0000313" key="4">
    <source>
        <dbReference type="Proteomes" id="UP000242999"/>
    </source>
</evidence>
<dbReference type="Gene3D" id="3.20.20.450">
    <property type="entry name" value="EAL domain"/>
    <property type="match status" value="1"/>
</dbReference>
<gene>
    <name evidence="3" type="ORF">SAMN05421831_10582</name>
</gene>
<dbReference type="SUPFAM" id="SSF109604">
    <property type="entry name" value="HD-domain/PDEase-like"/>
    <property type="match status" value="1"/>
</dbReference>
<keyword evidence="4" id="KW-1185">Reference proteome</keyword>
<accession>A0A1H6S6K3</accession>
<dbReference type="PANTHER" id="PTHR33525">
    <property type="match status" value="1"/>
</dbReference>
<sequence>MGIGIFDLDYMETLPVTQNGGYTVARQPICDRDLRLCAYEILYRNAPLDEYAQIDNPVQATARVCSAAFFQIGLDQLAGALPVFINMTPEWLLSPDLLPRPQHQVVIEILEDIKPTPVLLDSLKVIRKMGYKLALDDFEPTAENMAFVALVDYIKLDVRACSMEELGARVRKFQGLPLKLLAEKVETWQEFEACKALGFHLFQGYFFARPETMGSGQIQENRTALMRILAVLHQAEPDLAELESYILQDPSLYYLILRRINSAYYSLPREVTSIRQALIYLGTDALKLLVSTLVLSQHSRLSGVLLPLALSRAKMCELIAESLKVPDSESYFTVGLLSLLDALLERPLVDLLESLPLAKPIKQALLEHSGPRGEVLSWVIAYEKADWEMLIKLPLTTEIFVERYIEATEWAENLLVGIKR</sequence>
<feature type="domain" description="EAL" evidence="1">
    <location>
        <begin position="1"/>
        <end position="224"/>
    </location>
</feature>
<dbReference type="AlphaFoldDB" id="A0A1H6S6K3"/>
<dbReference type="SUPFAM" id="SSF141868">
    <property type="entry name" value="EAL domain-like"/>
    <property type="match status" value="1"/>
</dbReference>
<dbReference type="PROSITE" id="PS51833">
    <property type="entry name" value="HDOD"/>
    <property type="match status" value="1"/>
</dbReference>
<evidence type="ECO:0000259" key="2">
    <source>
        <dbReference type="PROSITE" id="PS51833"/>
    </source>
</evidence>
<protein>
    <submittedName>
        <fullName evidence="3">EAL and modified HD-GYP domain-containing signal transduction protein</fullName>
    </submittedName>
</protein>
<proteinExistence type="predicted"/>
<reference evidence="4" key="1">
    <citation type="submission" date="2016-10" db="EMBL/GenBank/DDBJ databases">
        <authorList>
            <person name="Varghese N."/>
            <person name="Submissions S."/>
        </authorList>
    </citation>
    <scope>NUCLEOTIDE SEQUENCE [LARGE SCALE GENOMIC DNA]</scope>
    <source>
        <strain evidence="4">DSM 7165</strain>
    </source>
</reference>
<dbReference type="PIRSF" id="PIRSF003180">
    <property type="entry name" value="DiGMPpdiest_YuxH"/>
    <property type="match status" value="1"/>
</dbReference>
<dbReference type="InterPro" id="IPR035919">
    <property type="entry name" value="EAL_sf"/>
</dbReference>
<dbReference type="RefSeq" id="WP_093309165.1">
    <property type="nucleotide sequence ID" value="NZ_FNYH01000005.1"/>
</dbReference>
<dbReference type="Gene3D" id="1.10.3210.10">
    <property type="entry name" value="Hypothetical protein af1432"/>
    <property type="match status" value="1"/>
</dbReference>
<dbReference type="PANTHER" id="PTHR33525:SF4">
    <property type="entry name" value="CYCLIC DI-GMP PHOSPHODIESTERASE CDGJ"/>
    <property type="match status" value="1"/>
</dbReference>
<dbReference type="SMART" id="SM00052">
    <property type="entry name" value="EAL"/>
    <property type="match status" value="1"/>
</dbReference>
<evidence type="ECO:0000313" key="3">
    <source>
        <dbReference type="EMBL" id="SEI60437.1"/>
    </source>
</evidence>
<dbReference type="Pfam" id="PF00563">
    <property type="entry name" value="EAL"/>
    <property type="match status" value="1"/>
</dbReference>
<dbReference type="EMBL" id="FNYH01000005">
    <property type="protein sequence ID" value="SEI60437.1"/>
    <property type="molecule type" value="Genomic_DNA"/>
</dbReference>
<evidence type="ECO:0000259" key="1">
    <source>
        <dbReference type="PROSITE" id="PS50883"/>
    </source>
</evidence>
<name>A0A1H6S6K3_9GAMM</name>